<feature type="transmembrane region" description="Helical" evidence="1">
    <location>
        <begin position="183"/>
        <end position="208"/>
    </location>
</feature>
<evidence type="ECO:0000256" key="1">
    <source>
        <dbReference type="SAM" id="Phobius"/>
    </source>
</evidence>
<dbReference type="RefSeq" id="WP_145079922.1">
    <property type="nucleotide sequence ID" value="NZ_CP036298.1"/>
</dbReference>
<dbReference type="AlphaFoldDB" id="A0A518G9C0"/>
<protein>
    <recommendedName>
        <fullName evidence="4">YrhK domain-containing protein</fullName>
    </recommendedName>
</protein>
<organism evidence="2 3">
    <name type="scientific">Aureliella helgolandensis</name>
    <dbReference type="NCBI Taxonomy" id="2527968"/>
    <lineage>
        <taxon>Bacteria</taxon>
        <taxon>Pseudomonadati</taxon>
        <taxon>Planctomycetota</taxon>
        <taxon>Planctomycetia</taxon>
        <taxon>Pirellulales</taxon>
        <taxon>Pirellulaceae</taxon>
        <taxon>Aureliella</taxon>
    </lineage>
</organism>
<feature type="transmembrane region" description="Helical" evidence="1">
    <location>
        <begin position="35"/>
        <end position="57"/>
    </location>
</feature>
<dbReference type="Proteomes" id="UP000318017">
    <property type="component" value="Chromosome"/>
</dbReference>
<dbReference type="OrthoDB" id="244933at2"/>
<keyword evidence="1" id="KW-0812">Transmembrane</keyword>
<feature type="transmembrane region" description="Helical" evidence="1">
    <location>
        <begin position="147"/>
        <end position="171"/>
    </location>
</feature>
<proteinExistence type="predicted"/>
<gene>
    <name evidence="2" type="ORF">Q31a_35100</name>
</gene>
<dbReference type="KEGG" id="ahel:Q31a_35100"/>
<evidence type="ECO:0008006" key="4">
    <source>
        <dbReference type="Google" id="ProtNLM"/>
    </source>
</evidence>
<evidence type="ECO:0000313" key="2">
    <source>
        <dbReference type="EMBL" id="QDV25187.1"/>
    </source>
</evidence>
<keyword evidence="1" id="KW-1133">Transmembrane helix</keyword>
<sequence length="261" mass="28958">MTPTVRTPRHLRKSLGSHRLGTVLSPLWKPENLNWWIGCIFAIGSLLFAVASLLTLLPALAAACSLQPYINAIFFSGSIPFTLAAWLQLYQAANAHPQVGTTRKWFGWRPQDVGWRSCALQFAGTLLFNINTYDAMLPSLSWMQQDLAVWTPDVIGSILFLSSGYLAFVEVNQGQSWFQPRQLSWWVVFANLLGCIGFMISAVYAIALPEAHEAWSTISIGLTLVGAIFFLLGSLLMLEEAIKSELPSERELGRLPETAEL</sequence>
<keyword evidence="3" id="KW-1185">Reference proteome</keyword>
<feature type="transmembrane region" description="Helical" evidence="1">
    <location>
        <begin position="69"/>
        <end position="89"/>
    </location>
</feature>
<reference evidence="2 3" key="1">
    <citation type="submission" date="2019-02" db="EMBL/GenBank/DDBJ databases">
        <title>Deep-cultivation of Planctomycetes and their phenomic and genomic characterization uncovers novel biology.</title>
        <authorList>
            <person name="Wiegand S."/>
            <person name="Jogler M."/>
            <person name="Boedeker C."/>
            <person name="Pinto D."/>
            <person name="Vollmers J."/>
            <person name="Rivas-Marin E."/>
            <person name="Kohn T."/>
            <person name="Peeters S.H."/>
            <person name="Heuer A."/>
            <person name="Rast P."/>
            <person name="Oberbeckmann S."/>
            <person name="Bunk B."/>
            <person name="Jeske O."/>
            <person name="Meyerdierks A."/>
            <person name="Storesund J.E."/>
            <person name="Kallscheuer N."/>
            <person name="Luecker S."/>
            <person name="Lage O.M."/>
            <person name="Pohl T."/>
            <person name="Merkel B.J."/>
            <person name="Hornburger P."/>
            <person name="Mueller R.-W."/>
            <person name="Bruemmer F."/>
            <person name="Labrenz M."/>
            <person name="Spormann A.M."/>
            <person name="Op den Camp H."/>
            <person name="Overmann J."/>
            <person name="Amann R."/>
            <person name="Jetten M.S.M."/>
            <person name="Mascher T."/>
            <person name="Medema M.H."/>
            <person name="Devos D.P."/>
            <person name="Kaster A.-K."/>
            <person name="Ovreas L."/>
            <person name="Rohde M."/>
            <person name="Galperin M.Y."/>
            <person name="Jogler C."/>
        </authorList>
    </citation>
    <scope>NUCLEOTIDE SEQUENCE [LARGE SCALE GENOMIC DNA]</scope>
    <source>
        <strain evidence="2 3">Q31a</strain>
    </source>
</reference>
<accession>A0A518G9C0</accession>
<feature type="transmembrane region" description="Helical" evidence="1">
    <location>
        <begin position="214"/>
        <end position="238"/>
    </location>
</feature>
<keyword evidence="1" id="KW-0472">Membrane</keyword>
<evidence type="ECO:0000313" key="3">
    <source>
        <dbReference type="Proteomes" id="UP000318017"/>
    </source>
</evidence>
<dbReference type="EMBL" id="CP036298">
    <property type="protein sequence ID" value="QDV25187.1"/>
    <property type="molecule type" value="Genomic_DNA"/>
</dbReference>
<name>A0A518G9C0_9BACT</name>